<protein>
    <submittedName>
        <fullName evidence="1">Uncharacterized protein</fullName>
    </submittedName>
</protein>
<dbReference type="AlphaFoldDB" id="A0A0K2XZE7"/>
<organism evidence="1 2">
    <name type="scientific">Helicobacter ailurogastricus</name>
    <dbReference type="NCBI Taxonomy" id="1578720"/>
    <lineage>
        <taxon>Bacteria</taxon>
        <taxon>Pseudomonadati</taxon>
        <taxon>Campylobacterota</taxon>
        <taxon>Epsilonproteobacteria</taxon>
        <taxon>Campylobacterales</taxon>
        <taxon>Helicobacteraceae</taxon>
        <taxon>Helicobacter</taxon>
    </lineage>
</organism>
<proteinExistence type="predicted"/>
<reference evidence="2" key="1">
    <citation type="submission" date="2014-12" db="EMBL/GenBank/DDBJ databases">
        <authorList>
            <person name="Jaenicke S."/>
        </authorList>
    </citation>
    <scope>NUCLEOTIDE SEQUENCE [LARGE SCALE GENOMIC DNA]</scope>
</reference>
<gene>
    <name evidence="1" type="ORF">HAL07_05920</name>
</gene>
<name>A0A0K2XZE7_9HELI</name>
<evidence type="ECO:0000313" key="1">
    <source>
        <dbReference type="EMBL" id="CRF52466.1"/>
    </source>
</evidence>
<dbReference type="EMBL" id="CDMG01000003">
    <property type="protein sequence ID" value="CRF52466.1"/>
    <property type="molecule type" value="Genomic_DNA"/>
</dbReference>
<sequence length="64" mass="7035">MSGDPELIAKALTLFLAVHAKRVKRACYLINFSEGTIALDLSGVDWMARLNKFLTSSFSGGWES</sequence>
<evidence type="ECO:0000313" key="2">
    <source>
        <dbReference type="Proteomes" id="UP000043437"/>
    </source>
</evidence>
<dbReference type="Proteomes" id="UP000043437">
    <property type="component" value="Unassembled WGS sequence"/>
</dbReference>
<accession>A0A0K2XZE7</accession>